<sequence>MASSTTSTEDRRWIVLTVVCLVLALGLPAFAVRSYVKLRVRKIISADDWIMLAAAVLWFGYVACQVAACANGFGAHTADLPEDAYYYLVGTSHNGDVVEALRFWYTCTLFHVFTTCFVLLSAGLTVAQHITSTPLRRLLAAALALFVLISVAHVFLLTFQCTPPSAFWSRNRTDTSQHCSSARTTIAWRVFTATTTAATLLLSAIPAAALLSPGTPWRKRAAIAVPTTFALAAATTSALQTTQVSSLSNAADLTFTATDFAIYALLAPSLGLVAASLATLGPWLKELGWDTEAEAEVAWRRERGGRGRRRQVGVVRGLDGEDVEAVLEEAVRQGMERLEGRGGGGE</sequence>
<evidence type="ECO:0000313" key="1">
    <source>
        <dbReference type="EMBL" id="GME31823.1"/>
    </source>
</evidence>
<gene>
    <name evidence="1" type="primary">g11251</name>
    <name evidence="1" type="ORF">NpPPO83_00011251</name>
</gene>
<proteinExistence type="predicted"/>
<comment type="caution">
    <text evidence="1">The sequence shown here is derived from an EMBL/GenBank/DDBJ whole genome shotgun (WGS) entry which is preliminary data.</text>
</comment>
<dbReference type="EMBL" id="BSXG01000212">
    <property type="protein sequence ID" value="GME31823.1"/>
    <property type="molecule type" value="Genomic_DNA"/>
</dbReference>
<dbReference type="Proteomes" id="UP001165186">
    <property type="component" value="Unassembled WGS sequence"/>
</dbReference>
<name>A0ACB5S9L8_9PEZI</name>
<protein>
    <submittedName>
        <fullName evidence="1">Uncharacterized protein</fullName>
    </submittedName>
</protein>
<evidence type="ECO:0000313" key="2">
    <source>
        <dbReference type="Proteomes" id="UP001165186"/>
    </source>
</evidence>
<organism evidence="1 2">
    <name type="scientific">Neofusicoccum parvum</name>
    <dbReference type="NCBI Taxonomy" id="310453"/>
    <lineage>
        <taxon>Eukaryota</taxon>
        <taxon>Fungi</taxon>
        <taxon>Dikarya</taxon>
        <taxon>Ascomycota</taxon>
        <taxon>Pezizomycotina</taxon>
        <taxon>Dothideomycetes</taxon>
        <taxon>Dothideomycetes incertae sedis</taxon>
        <taxon>Botryosphaeriales</taxon>
        <taxon>Botryosphaeriaceae</taxon>
        <taxon>Neofusicoccum</taxon>
    </lineage>
</organism>
<reference evidence="1" key="1">
    <citation type="submission" date="2024-09" db="EMBL/GenBank/DDBJ databases">
        <title>Draft Genome Sequences of Neofusicoccum parvum.</title>
        <authorList>
            <person name="Ashida A."/>
            <person name="Camagna M."/>
            <person name="Tanaka A."/>
            <person name="Takemoto D."/>
        </authorList>
    </citation>
    <scope>NUCLEOTIDE SEQUENCE</scope>
    <source>
        <strain evidence="1">PPO83</strain>
    </source>
</reference>
<keyword evidence="2" id="KW-1185">Reference proteome</keyword>
<accession>A0ACB5S9L8</accession>